<dbReference type="AlphaFoldDB" id="A0A6M3JIC8"/>
<name>A0A6M3JIC8_9ZZZZ</name>
<organism evidence="1">
    <name type="scientific">viral metagenome</name>
    <dbReference type="NCBI Taxonomy" id="1070528"/>
    <lineage>
        <taxon>unclassified sequences</taxon>
        <taxon>metagenomes</taxon>
        <taxon>organismal metagenomes</taxon>
    </lineage>
</organism>
<sequence>MRMLAKGDADNFQHDAWTHKNIHVQDMASHEREVPGQRK</sequence>
<accession>A0A6M3JIC8</accession>
<proteinExistence type="predicted"/>
<dbReference type="EMBL" id="MT141729">
    <property type="protein sequence ID" value="QJA69703.1"/>
    <property type="molecule type" value="Genomic_DNA"/>
</dbReference>
<evidence type="ECO:0000313" key="1">
    <source>
        <dbReference type="EMBL" id="QJA69703.1"/>
    </source>
</evidence>
<protein>
    <submittedName>
        <fullName evidence="1">Uncharacterized protein</fullName>
    </submittedName>
</protein>
<gene>
    <name evidence="1" type="ORF">MM415A04362_0006</name>
</gene>
<reference evidence="1" key="1">
    <citation type="submission" date="2020-03" db="EMBL/GenBank/DDBJ databases">
        <title>The deep terrestrial virosphere.</title>
        <authorList>
            <person name="Holmfeldt K."/>
            <person name="Nilsson E."/>
            <person name="Simone D."/>
            <person name="Lopez-Fernandez M."/>
            <person name="Wu X."/>
            <person name="de Brujin I."/>
            <person name="Lundin D."/>
            <person name="Andersson A."/>
            <person name="Bertilsson S."/>
            <person name="Dopson M."/>
        </authorList>
    </citation>
    <scope>NUCLEOTIDE SEQUENCE</scope>
    <source>
        <strain evidence="1">MM415A04362</strain>
    </source>
</reference>